<dbReference type="InterPro" id="IPR011992">
    <property type="entry name" value="EF-hand-dom_pair"/>
</dbReference>
<dbReference type="EC" id="3.5.1.2" evidence="3"/>
<evidence type="ECO:0000256" key="6">
    <source>
        <dbReference type="PROSITE-ProRule" id="PRU00023"/>
    </source>
</evidence>
<dbReference type="InterPro" id="IPR015868">
    <property type="entry name" value="Glutaminase"/>
</dbReference>
<dbReference type="SMART" id="SM00248">
    <property type="entry name" value="ANK"/>
    <property type="match status" value="4"/>
</dbReference>
<dbReference type="InParanoid" id="A0A077ZYJ5"/>
<dbReference type="PANTHER" id="PTHR12544">
    <property type="entry name" value="GLUTAMINASE"/>
    <property type="match status" value="1"/>
</dbReference>
<dbReference type="GO" id="GO:0006537">
    <property type="term" value="P:glutamate biosynthetic process"/>
    <property type="evidence" value="ECO:0007669"/>
    <property type="project" value="TreeGrafter"/>
</dbReference>
<evidence type="ECO:0000256" key="4">
    <source>
        <dbReference type="ARBA" id="ARBA00022801"/>
    </source>
</evidence>
<dbReference type="EMBL" id="CCKQ01002508">
    <property type="protein sequence ID" value="CDW73606.1"/>
    <property type="molecule type" value="Genomic_DNA"/>
</dbReference>
<comment type="subunit">
    <text evidence="2">Homotetramer.</text>
</comment>
<keyword evidence="6" id="KW-0040">ANK repeat</keyword>
<dbReference type="AlphaFoldDB" id="A0A077ZYJ5"/>
<dbReference type="Proteomes" id="UP000039865">
    <property type="component" value="Unassembled WGS sequence"/>
</dbReference>
<dbReference type="InterPro" id="IPR012338">
    <property type="entry name" value="Beta-lactam/transpept-like"/>
</dbReference>
<dbReference type="OMA" id="KENNCFP"/>
<dbReference type="SUPFAM" id="SSF56601">
    <property type="entry name" value="beta-lactamase/transpeptidase-like"/>
    <property type="match status" value="1"/>
</dbReference>
<sequence length="626" mass="70028">MDPQTDIDAWAQSAYRALDTDGKGFLLRHEILEPIYEQGVQNHHTLDNLIKVLSQKKEQEPIQFKEFAKLTHGLIFLKRVYIWDLTIPHFDSFRKKLERSFKEIKSDVNNEYSWGEIATYIPPLAKADPNWFSTSFCSTDGQLCKFGDQEKFFSIQSIGKVVTYAFLHNMIGDEVHKWVGEEPSGVAFNAPIFDKLGRPHNPMVNAGAIMVCSLIIYQNKSLEDIIDFFQRASDTPRAKIDSQLYLEEKLTGYNNHALASLMLANKAFPQQTNAEETKRFSDSALDLYFMNCSLMVNVEQLARFGAMLANNGINPTTGERILSPKTVQAVVTLMTTCGMYNGAGKFTKDLGVPSKSGVSGGLLTVIPGIGAFCTWSPPLNEEGNPVRGIAMIYKLNSIYSNFNLFHKDMQKLDVTRKPFQTKIHNTQAAIQTAAEGDIEGLIRLHNSNVSLDEGDYDQRTPLHLASASGQIEAVKYLISLKVRINPTDRWGATPLNDAKTKKMQDLLLKAGAKKGVEQLPYQELQLANVSDDQYSLIYAAANNDILLMKALHLKGWKVNSYDYDGRTALSLAASEGHLVAVKYLVVHGADPRHKDARGNDALADAIRENKNEVVTYLKTILERPRL</sequence>
<dbReference type="OrthoDB" id="309796at2759"/>
<dbReference type="PANTHER" id="PTHR12544:SF29">
    <property type="entry name" value="GLUTAMINASE"/>
    <property type="match status" value="1"/>
</dbReference>
<dbReference type="Gene3D" id="1.25.40.20">
    <property type="entry name" value="Ankyrin repeat-containing domain"/>
    <property type="match status" value="2"/>
</dbReference>
<feature type="repeat" description="ANK" evidence="6">
    <location>
        <begin position="564"/>
        <end position="596"/>
    </location>
</feature>
<name>A0A077ZYJ5_STYLE</name>
<dbReference type="Pfam" id="PF12796">
    <property type="entry name" value="Ank_2"/>
    <property type="match status" value="2"/>
</dbReference>
<dbReference type="HAMAP" id="MF_00313">
    <property type="entry name" value="Glutaminase"/>
    <property type="match status" value="1"/>
</dbReference>
<dbReference type="GO" id="GO:0006543">
    <property type="term" value="P:L-glutamine catabolic process"/>
    <property type="evidence" value="ECO:0007669"/>
    <property type="project" value="TreeGrafter"/>
</dbReference>
<protein>
    <recommendedName>
        <fullName evidence="3">glutaminase</fullName>
        <ecNumber evidence="3">3.5.1.2</ecNumber>
    </recommendedName>
</protein>
<evidence type="ECO:0000313" key="8">
    <source>
        <dbReference type="Proteomes" id="UP000039865"/>
    </source>
</evidence>
<evidence type="ECO:0000256" key="3">
    <source>
        <dbReference type="ARBA" id="ARBA00012918"/>
    </source>
</evidence>
<dbReference type="SUPFAM" id="SSF47473">
    <property type="entry name" value="EF-hand"/>
    <property type="match status" value="1"/>
</dbReference>
<reference evidence="7 8" key="1">
    <citation type="submission" date="2014-06" db="EMBL/GenBank/DDBJ databases">
        <authorList>
            <person name="Swart Estienne"/>
        </authorList>
    </citation>
    <scope>NUCLEOTIDE SEQUENCE [LARGE SCALE GENOMIC DNA]</scope>
    <source>
        <strain evidence="7 8">130c</strain>
    </source>
</reference>
<dbReference type="InterPro" id="IPR002110">
    <property type="entry name" value="Ankyrin_rpt"/>
</dbReference>
<comment type="similarity">
    <text evidence="1">Belongs to the glutaminase family.</text>
</comment>
<gene>
    <name evidence="7" type="primary">Contig10108.g10798</name>
    <name evidence="7" type="ORF">STYLEM_2589</name>
</gene>
<evidence type="ECO:0000256" key="2">
    <source>
        <dbReference type="ARBA" id="ARBA00011881"/>
    </source>
</evidence>
<comment type="catalytic activity">
    <reaction evidence="5">
        <text>L-glutamine + H2O = L-glutamate + NH4(+)</text>
        <dbReference type="Rhea" id="RHEA:15889"/>
        <dbReference type="ChEBI" id="CHEBI:15377"/>
        <dbReference type="ChEBI" id="CHEBI:28938"/>
        <dbReference type="ChEBI" id="CHEBI:29985"/>
        <dbReference type="ChEBI" id="CHEBI:58359"/>
        <dbReference type="EC" id="3.5.1.2"/>
    </reaction>
</comment>
<accession>A0A077ZYJ5</accession>
<dbReference type="Pfam" id="PF04960">
    <property type="entry name" value="Glutaminase"/>
    <property type="match status" value="1"/>
</dbReference>
<dbReference type="SUPFAM" id="SSF48403">
    <property type="entry name" value="Ankyrin repeat"/>
    <property type="match status" value="1"/>
</dbReference>
<dbReference type="InterPro" id="IPR036770">
    <property type="entry name" value="Ankyrin_rpt-contain_sf"/>
</dbReference>
<keyword evidence="4" id="KW-0378">Hydrolase</keyword>
<evidence type="ECO:0000313" key="7">
    <source>
        <dbReference type="EMBL" id="CDW73606.1"/>
    </source>
</evidence>
<evidence type="ECO:0000256" key="5">
    <source>
        <dbReference type="ARBA" id="ARBA00049534"/>
    </source>
</evidence>
<dbReference type="PROSITE" id="PS50297">
    <property type="entry name" value="ANK_REP_REGION"/>
    <property type="match status" value="2"/>
</dbReference>
<dbReference type="PROSITE" id="PS50088">
    <property type="entry name" value="ANK_REPEAT"/>
    <property type="match status" value="2"/>
</dbReference>
<dbReference type="Gene3D" id="3.40.710.10">
    <property type="entry name" value="DD-peptidase/beta-lactamase superfamily"/>
    <property type="match status" value="1"/>
</dbReference>
<proteinExistence type="inferred from homology"/>
<dbReference type="GO" id="GO:0004359">
    <property type="term" value="F:glutaminase activity"/>
    <property type="evidence" value="ECO:0007669"/>
    <property type="project" value="UniProtKB-EC"/>
</dbReference>
<evidence type="ECO:0000256" key="1">
    <source>
        <dbReference type="ARBA" id="ARBA00011076"/>
    </source>
</evidence>
<organism evidence="7 8">
    <name type="scientific">Stylonychia lemnae</name>
    <name type="common">Ciliate</name>
    <dbReference type="NCBI Taxonomy" id="5949"/>
    <lineage>
        <taxon>Eukaryota</taxon>
        <taxon>Sar</taxon>
        <taxon>Alveolata</taxon>
        <taxon>Ciliophora</taxon>
        <taxon>Intramacronucleata</taxon>
        <taxon>Spirotrichea</taxon>
        <taxon>Stichotrichia</taxon>
        <taxon>Sporadotrichida</taxon>
        <taxon>Oxytrichidae</taxon>
        <taxon>Stylonychinae</taxon>
        <taxon>Stylonychia</taxon>
    </lineage>
</organism>
<feature type="repeat" description="ANK" evidence="6">
    <location>
        <begin position="457"/>
        <end position="489"/>
    </location>
</feature>
<dbReference type="NCBIfam" id="TIGR03814">
    <property type="entry name" value="Gln_ase"/>
    <property type="match status" value="1"/>
</dbReference>
<keyword evidence="8" id="KW-1185">Reference proteome</keyword>